<comment type="caution">
    <text evidence="2">The sequence shown here is derived from an EMBL/GenBank/DDBJ whole genome shotgun (WGS) entry which is preliminary data.</text>
</comment>
<dbReference type="EMBL" id="BLAY01000331">
    <property type="protein sequence ID" value="GET44346.1"/>
    <property type="molecule type" value="Genomic_DNA"/>
</dbReference>
<dbReference type="InterPro" id="IPR005094">
    <property type="entry name" value="Endonuclease_MobA/VirD2"/>
</dbReference>
<keyword evidence="3" id="KW-1185">Reference proteome</keyword>
<evidence type="ECO:0000313" key="3">
    <source>
        <dbReference type="Proteomes" id="UP001050975"/>
    </source>
</evidence>
<reference evidence="2" key="1">
    <citation type="submission" date="2019-10" db="EMBL/GenBank/DDBJ databases">
        <title>Draft genome sequece of Microseira wollei NIES-4236.</title>
        <authorList>
            <person name="Yamaguchi H."/>
            <person name="Suzuki S."/>
            <person name="Kawachi M."/>
        </authorList>
    </citation>
    <scope>NUCLEOTIDE SEQUENCE</scope>
    <source>
        <strain evidence="2">NIES-4236</strain>
    </source>
</reference>
<gene>
    <name evidence="2" type="ORF">MiSe_91720</name>
</gene>
<accession>A0AAV3XR86</accession>
<evidence type="ECO:0000259" key="1">
    <source>
        <dbReference type="Pfam" id="PF03432"/>
    </source>
</evidence>
<evidence type="ECO:0000313" key="2">
    <source>
        <dbReference type="EMBL" id="GET44346.1"/>
    </source>
</evidence>
<name>A0AAV3XR86_9CYAN</name>
<organism evidence="2 3">
    <name type="scientific">Microseira wollei NIES-4236</name>
    <dbReference type="NCBI Taxonomy" id="2530354"/>
    <lineage>
        <taxon>Bacteria</taxon>
        <taxon>Bacillati</taxon>
        <taxon>Cyanobacteriota</taxon>
        <taxon>Cyanophyceae</taxon>
        <taxon>Oscillatoriophycideae</taxon>
        <taxon>Aerosakkonematales</taxon>
        <taxon>Aerosakkonemataceae</taxon>
        <taxon>Microseira</taxon>
    </lineage>
</organism>
<dbReference type="Pfam" id="PF03432">
    <property type="entry name" value="Relaxase"/>
    <property type="match status" value="1"/>
</dbReference>
<dbReference type="Proteomes" id="UP001050975">
    <property type="component" value="Unassembled WGS sequence"/>
</dbReference>
<proteinExistence type="predicted"/>
<sequence>MIVKQTIGDQFYPCLNYVLSKQDAVLIGGNMEGETPAELVEEFQLSIQQHHRLKAKEGKRTTQKMVYHASLSVPIGQRLSDKNWQFISHDYLRGMGFDDNQYVLVRHQDTQHDHCHIVACRLKLDGTVVNSSWNYYRDQKVLRQLETAYNLEPVASSWEIERTAPSTGQMRRMMKEQVRYEQGLRLLPPIEPVNRRIQHIIDEESTKQPTLTQLVKRLRNSGVEVFPKISETGIIQGLTFELEGIRFPGYKLGRAYSLPGLQKYRGIHFDPERDIVALQLTNRGTDNTEISTEFIDEFEVQQQRTQIVAPIVAAYLVSLNRTGMRGNHYLFCLLIGKSVNWC</sequence>
<feature type="domain" description="MobA/VirD2-like nuclease" evidence="1">
    <location>
        <begin position="17"/>
        <end position="151"/>
    </location>
</feature>
<protein>
    <submittedName>
        <fullName evidence="2">Relaxase/mobilization nuclease family protein</fullName>
    </submittedName>
</protein>
<dbReference type="AlphaFoldDB" id="A0AAV3XR86"/>